<accession>A0A438GIG5</accession>
<evidence type="ECO:0000313" key="1">
    <source>
        <dbReference type="EMBL" id="RVW72000.1"/>
    </source>
</evidence>
<protein>
    <submittedName>
        <fullName evidence="1">Uncharacterized protein</fullName>
    </submittedName>
</protein>
<organism evidence="1 2">
    <name type="scientific">Vitis vinifera</name>
    <name type="common">Grape</name>
    <dbReference type="NCBI Taxonomy" id="29760"/>
    <lineage>
        <taxon>Eukaryota</taxon>
        <taxon>Viridiplantae</taxon>
        <taxon>Streptophyta</taxon>
        <taxon>Embryophyta</taxon>
        <taxon>Tracheophyta</taxon>
        <taxon>Spermatophyta</taxon>
        <taxon>Magnoliopsida</taxon>
        <taxon>eudicotyledons</taxon>
        <taxon>Gunneridae</taxon>
        <taxon>Pentapetalae</taxon>
        <taxon>rosids</taxon>
        <taxon>Vitales</taxon>
        <taxon>Vitaceae</taxon>
        <taxon>Viteae</taxon>
        <taxon>Vitis</taxon>
    </lineage>
</organism>
<comment type="caution">
    <text evidence="1">The sequence shown here is derived from an EMBL/GenBank/DDBJ whole genome shotgun (WGS) entry which is preliminary data.</text>
</comment>
<proteinExistence type="predicted"/>
<dbReference type="Proteomes" id="UP000288805">
    <property type="component" value="Unassembled WGS sequence"/>
</dbReference>
<evidence type="ECO:0000313" key="2">
    <source>
        <dbReference type="Proteomes" id="UP000288805"/>
    </source>
</evidence>
<dbReference type="EMBL" id="QGNW01000425">
    <property type="protein sequence ID" value="RVW72000.1"/>
    <property type="molecule type" value="Genomic_DNA"/>
</dbReference>
<dbReference type="AlphaFoldDB" id="A0A438GIG5"/>
<name>A0A438GIG5_VITVI</name>
<sequence>MNACNNCFLKWYESDLDGGICQEFFIWSLWWEVVVSQELGKSLKQSTKDMVAVTSSGNNSQ</sequence>
<gene>
    <name evidence="1" type="ORF">CK203_055034</name>
</gene>
<reference evidence="1 2" key="1">
    <citation type="journal article" date="2018" name="PLoS Genet.">
        <title>Population sequencing reveals clonal diversity and ancestral inbreeding in the grapevine cultivar Chardonnay.</title>
        <authorList>
            <person name="Roach M.J."/>
            <person name="Johnson D.L."/>
            <person name="Bohlmann J."/>
            <person name="van Vuuren H.J."/>
            <person name="Jones S.J."/>
            <person name="Pretorius I.S."/>
            <person name="Schmidt S.A."/>
            <person name="Borneman A.R."/>
        </authorList>
    </citation>
    <scope>NUCLEOTIDE SEQUENCE [LARGE SCALE GENOMIC DNA]</scope>
    <source>
        <strain evidence="2">cv. Chardonnay</strain>
        <tissue evidence="1">Leaf</tissue>
    </source>
</reference>